<keyword evidence="8" id="KW-0769">Symport</keyword>
<gene>
    <name evidence="10" type="ORF">MAR_009982</name>
</gene>
<reference evidence="10" key="1">
    <citation type="submission" date="2022-11" db="EMBL/GenBank/DDBJ databases">
        <title>Centuries of genome instability and evolution in soft-shell clam transmissible cancer (bioRxiv).</title>
        <authorList>
            <person name="Hart S.F.M."/>
            <person name="Yonemitsu M.A."/>
            <person name="Giersch R.M."/>
            <person name="Beal B.F."/>
            <person name="Arriagada G."/>
            <person name="Davis B.W."/>
            <person name="Ostrander E.A."/>
            <person name="Goff S.P."/>
            <person name="Metzger M.J."/>
        </authorList>
    </citation>
    <scope>NUCLEOTIDE SEQUENCE</scope>
    <source>
        <strain evidence="10">MELC-2E11</strain>
        <tissue evidence="10">Siphon/mantle</tissue>
    </source>
</reference>
<dbReference type="PRINTS" id="PR00176">
    <property type="entry name" value="NANEUSMPORT"/>
</dbReference>
<dbReference type="InterPro" id="IPR037272">
    <property type="entry name" value="SNS_sf"/>
</dbReference>
<evidence type="ECO:0000256" key="6">
    <source>
        <dbReference type="ARBA" id="ARBA00023136"/>
    </source>
</evidence>
<keyword evidence="6 9" id="KW-0472">Membrane</keyword>
<dbReference type="PROSITE" id="PS00610">
    <property type="entry name" value="NA_NEUROTRAN_SYMP_1"/>
    <property type="match status" value="1"/>
</dbReference>
<sequence>MKIPWFTVGPNESANNCRRSFPSNPEKPVRQRSVLDDELMFLYGADSRQMTAQAYTVVLRIVPVGQISREEVTRLVKGDPPFGATLKYKDSSLTFTNQSRINNANSLGALTFLLFILLNTQTTNPYRKVELARQSDKHIIMEPSDSTGESTSGHQPKRDAVRFSSTLSLYMTLLGYSLGFSDIWRFPFLAYRNGGGAFLIPFLIMAFVCGVPLYFMEFSISKFSGRGPYQVWDFCPLFRGVGMAVSMAYFIYIVGSSIFRCWFFEFAYYTFNNPIPFTTCNNHWNTKTCMNETFELHFNESSVVNMNMTTLSTMYVKNDVHTSTIEIPRMSAAEEFWQFQALKLSSGIDDYSHFIWKYVLVMFVFRIFVSLTVVKSIKTIEKVIYVTLIFPILFSVALFIRSLLLPGSSDGIYYFFYPNFALLLEPRVWIEATLMAFYTLSFGWGSLMTMGSHASFGDNSYRTAFVCTFLDVGMAAFNGLVCFSVLGNMAHTFEMIPIEMMVQLIGDLFPRLKAGFRIPTLIVITAAMFVLSFPTCTGDLFLYLPNQNTDVHYLCEMLPTEDIFLFCTQAGAYIFLLVDWYAGSWTGPIVALIEVIAVAWVYGLDRFSEDVQLMLGRPLHAVYRLLLAFVSPSIVLVIFFMSCVKYVPPNYGSYKYPGYAQAIGWGMVVIIVAPIFGYAVLNIYRAKGTLTQRISSLCRPTDTWGPCGDGMDCNYRNNRIKYSERTFWDLFYFNVFGRYPNNSAMKLLTRQVWEWK</sequence>
<feature type="transmembrane region" description="Helical" evidence="9">
    <location>
        <begin position="463"/>
        <end position="486"/>
    </location>
</feature>
<proteinExistence type="inferred from homology"/>
<feature type="transmembrane region" description="Helical" evidence="9">
    <location>
        <begin position="625"/>
        <end position="647"/>
    </location>
</feature>
<protein>
    <recommendedName>
        <fullName evidence="8">Transporter</fullName>
    </recommendedName>
</protein>
<organism evidence="10 11">
    <name type="scientific">Mya arenaria</name>
    <name type="common">Soft-shell clam</name>
    <dbReference type="NCBI Taxonomy" id="6604"/>
    <lineage>
        <taxon>Eukaryota</taxon>
        <taxon>Metazoa</taxon>
        <taxon>Spiralia</taxon>
        <taxon>Lophotrochozoa</taxon>
        <taxon>Mollusca</taxon>
        <taxon>Bivalvia</taxon>
        <taxon>Autobranchia</taxon>
        <taxon>Heteroconchia</taxon>
        <taxon>Euheterodonta</taxon>
        <taxon>Imparidentia</taxon>
        <taxon>Neoheterodontei</taxon>
        <taxon>Myida</taxon>
        <taxon>Myoidea</taxon>
        <taxon>Myidae</taxon>
        <taxon>Mya</taxon>
    </lineage>
</organism>
<evidence type="ECO:0000256" key="8">
    <source>
        <dbReference type="RuleBase" id="RU003732"/>
    </source>
</evidence>
<evidence type="ECO:0000313" key="10">
    <source>
        <dbReference type="EMBL" id="WAR03424.1"/>
    </source>
</evidence>
<dbReference type="SUPFAM" id="SSF161070">
    <property type="entry name" value="SNF-like"/>
    <property type="match status" value="1"/>
</dbReference>
<evidence type="ECO:0000256" key="4">
    <source>
        <dbReference type="ARBA" id="ARBA00022692"/>
    </source>
</evidence>
<keyword evidence="4 8" id="KW-0812">Transmembrane</keyword>
<evidence type="ECO:0000256" key="3">
    <source>
        <dbReference type="ARBA" id="ARBA00022448"/>
    </source>
</evidence>
<feature type="transmembrane region" description="Helical" evidence="9">
    <location>
        <begin position="428"/>
        <end position="451"/>
    </location>
</feature>
<feature type="transmembrane region" description="Helical" evidence="9">
    <location>
        <begin position="383"/>
        <end position="408"/>
    </location>
</feature>
<dbReference type="InterPro" id="IPR000175">
    <property type="entry name" value="Na/ntran_symport"/>
</dbReference>
<feature type="transmembrane region" description="Helical" evidence="9">
    <location>
        <begin position="354"/>
        <end position="374"/>
    </location>
</feature>
<evidence type="ECO:0000313" key="11">
    <source>
        <dbReference type="Proteomes" id="UP001164746"/>
    </source>
</evidence>
<evidence type="ECO:0000256" key="5">
    <source>
        <dbReference type="ARBA" id="ARBA00022989"/>
    </source>
</evidence>
<feature type="transmembrane region" description="Helical" evidence="9">
    <location>
        <begin position="588"/>
        <end position="604"/>
    </location>
</feature>
<comment type="similarity">
    <text evidence="2 8">Belongs to the sodium:neurotransmitter symporter (SNF) (TC 2.A.22) family.</text>
</comment>
<feature type="transmembrane region" description="Helical" evidence="9">
    <location>
        <begin position="198"/>
        <end position="216"/>
    </location>
</feature>
<evidence type="ECO:0000256" key="7">
    <source>
        <dbReference type="ARBA" id="ARBA00023180"/>
    </source>
</evidence>
<keyword evidence="11" id="KW-1185">Reference proteome</keyword>
<feature type="transmembrane region" description="Helical" evidence="9">
    <location>
        <begin position="659"/>
        <end position="684"/>
    </location>
</feature>
<evidence type="ECO:0000256" key="2">
    <source>
        <dbReference type="ARBA" id="ARBA00006459"/>
    </source>
</evidence>
<dbReference type="EMBL" id="CP111015">
    <property type="protein sequence ID" value="WAR03424.1"/>
    <property type="molecule type" value="Genomic_DNA"/>
</dbReference>
<dbReference type="Proteomes" id="UP001164746">
    <property type="component" value="Chromosome 4"/>
</dbReference>
<feature type="transmembrane region" description="Helical" evidence="9">
    <location>
        <begin position="518"/>
        <end position="542"/>
    </location>
</feature>
<feature type="transmembrane region" description="Helical" evidence="9">
    <location>
        <begin position="167"/>
        <end position="186"/>
    </location>
</feature>
<dbReference type="PANTHER" id="PTHR11616">
    <property type="entry name" value="SODIUM/CHLORIDE DEPENDENT TRANSPORTER"/>
    <property type="match status" value="1"/>
</dbReference>
<keyword evidence="7" id="KW-0325">Glycoprotein</keyword>
<name>A0ABY7E4T8_MYAAR</name>
<evidence type="ECO:0000256" key="9">
    <source>
        <dbReference type="SAM" id="Phobius"/>
    </source>
</evidence>
<dbReference type="PANTHER" id="PTHR11616:SF321">
    <property type="entry name" value="SODIUM-DEPENDENT NUTRIENT AMINO ACID TRANSPORTER 1-RELATED"/>
    <property type="match status" value="1"/>
</dbReference>
<keyword evidence="3 8" id="KW-0813">Transport</keyword>
<accession>A0ABY7E4T8</accession>
<dbReference type="PROSITE" id="PS50267">
    <property type="entry name" value="NA_NEUROTRAN_SYMP_3"/>
    <property type="match status" value="1"/>
</dbReference>
<feature type="transmembrane region" description="Helical" evidence="9">
    <location>
        <begin position="237"/>
        <end position="259"/>
    </location>
</feature>
<dbReference type="Pfam" id="PF00209">
    <property type="entry name" value="SNF"/>
    <property type="match status" value="2"/>
</dbReference>
<evidence type="ECO:0000256" key="1">
    <source>
        <dbReference type="ARBA" id="ARBA00004141"/>
    </source>
</evidence>
<keyword evidence="5 9" id="KW-1133">Transmembrane helix</keyword>
<comment type="subcellular location">
    <subcellularLocation>
        <location evidence="1">Membrane</location>
        <topology evidence="1">Multi-pass membrane protein</topology>
    </subcellularLocation>
</comment>